<reference evidence="2 3" key="1">
    <citation type="submission" date="2016-03" db="EMBL/GenBank/DDBJ databases">
        <title>Draft genome sequence of the Fonsecaea monophora CBS 269.37.</title>
        <authorList>
            <person name="Bombassaro A."/>
            <person name="Vinicius W.A."/>
            <person name="De Hoog S."/>
            <person name="Sun J."/>
            <person name="Souza E.M."/>
            <person name="Raittz R.T."/>
            <person name="Costa F."/>
            <person name="Leao A.C."/>
            <person name="Tadra-Sfeir M.Z."/>
            <person name="Baura V."/>
            <person name="Balsanelli E."/>
            <person name="Pedrosa F.O."/>
            <person name="Moreno L.F."/>
            <person name="Steffens M.B."/>
            <person name="Xi L."/>
            <person name="Bocca A.L."/>
            <person name="Felipe M.S."/>
            <person name="Teixeira M."/>
            <person name="Telles Filho F.Q."/>
            <person name="Azevedo C.M."/>
            <person name="Gomes R."/>
            <person name="Vicente V.A."/>
        </authorList>
    </citation>
    <scope>NUCLEOTIDE SEQUENCE [LARGE SCALE GENOMIC DNA]</scope>
    <source>
        <strain evidence="2 3">CBS 269.37</strain>
    </source>
</reference>
<feature type="compositionally biased region" description="Polar residues" evidence="1">
    <location>
        <begin position="34"/>
        <end position="47"/>
    </location>
</feature>
<dbReference type="Pfam" id="PF08058">
    <property type="entry name" value="NPCC"/>
    <property type="match status" value="1"/>
</dbReference>
<dbReference type="GO" id="GO:0006606">
    <property type="term" value="P:protein import into nucleus"/>
    <property type="evidence" value="ECO:0007669"/>
    <property type="project" value="TreeGrafter"/>
</dbReference>
<dbReference type="InterPro" id="IPR012578">
    <property type="entry name" value="Nucl_pore_cmplx"/>
</dbReference>
<gene>
    <name evidence="2" type="ORF">AYO21_03847</name>
</gene>
<sequence length="362" mass="38531">MSTTATALVPSPSSLRSSYSPALQSAQHAVSQVTKAVANAPSNVSGRTSSLSLSTSKPVETPTPPSTPGKFRHPMTTEILRRNAATALTDRNVKGAMTNAAALLITFIFSDVYYRSVPPLLSSSGIADPTQISRTALLIIRLLFCLNIILLLRPIMPYISKKDQITDIPLTPSQRSLLGLNPSANQGQSPAGSAASYITPPRYRRLSASFGGSPTQGYGSGSTDRRSISANYSSSPLSTSRYTLGFSPTPSQSLRRTASGSPFSPSPTASPLFHKAVSQNQSSQVLDGELGTNNHSSFGAINGGNSGLNRSQSLRERRPRRSSFEPASPSPTRAPQVVPGLNYKWLYDKGRKLPRSDSFGAF</sequence>
<dbReference type="GeneID" id="34599017"/>
<feature type="compositionally biased region" description="Polar residues" evidence="1">
    <location>
        <begin position="277"/>
        <end position="299"/>
    </location>
</feature>
<protein>
    <recommendedName>
        <fullName evidence="4">Nuclear pore complex component</fullName>
    </recommendedName>
</protein>
<keyword evidence="3" id="KW-1185">Reference proteome</keyword>
<feature type="compositionally biased region" description="Low complexity" evidence="1">
    <location>
        <begin position="8"/>
        <end position="20"/>
    </location>
</feature>
<feature type="compositionally biased region" description="Polar residues" evidence="1">
    <location>
        <begin position="228"/>
        <end position="269"/>
    </location>
</feature>
<dbReference type="OrthoDB" id="429932at2759"/>
<dbReference type="PANTHER" id="PTHR28003:SF1">
    <property type="entry name" value="NUCLEOPORIN POM34"/>
    <property type="match status" value="1"/>
</dbReference>
<accession>A0A177FC47</accession>
<evidence type="ECO:0000313" key="2">
    <source>
        <dbReference type="EMBL" id="OAG41844.1"/>
    </source>
</evidence>
<feature type="region of interest" description="Disordered" evidence="1">
    <location>
        <begin position="34"/>
        <end position="73"/>
    </location>
</feature>
<dbReference type="GO" id="GO:0070762">
    <property type="term" value="C:nuclear pore transmembrane ring"/>
    <property type="evidence" value="ECO:0007669"/>
    <property type="project" value="TreeGrafter"/>
</dbReference>
<evidence type="ECO:0008006" key="4">
    <source>
        <dbReference type="Google" id="ProtNLM"/>
    </source>
</evidence>
<dbReference type="PANTHER" id="PTHR28003">
    <property type="entry name" value="NUCLEOPORIN POM34"/>
    <property type="match status" value="1"/>
</dbReference>
<dbReference type="Proteomes" id="UP000077002">
    <property type="component" value="Unassembled WGS sequence"/>
</dbReference>
<dbReference type="GO" id="GO:0005640">
    <property type="term" value="C:nuclear outer membrane"/>
    <property type="evidence" value="ECO:0007669"/>
    <property type="project" value="TreeGrafter"/>
</dbReference>
<dbReference type="EMBL" id="LVKK01000020">
    <property type="protein sequence ID" value="OAG41844.1"/>
    <property type="molecule type" value="Genomic_DNA"/>
</dbReference>
<organism evidence="2 3">
    <name type="scientific">Fonsecaea monophora</name>
    <dbReference type="NCBI Taxonomy" id="254056"/>
    <lineage>
        <taxon>Eukaryota</taxon>
        <taxon>Fungi</taxon>
        <taxon>Dikarya</taxon>
        <taxon>Ascomycota</taxon>
        <taxon>Pezizomycotina</taxon>
        <taxon>Eurotiomycetes</taxon>
        <taxon>Chaetothyriomycetidae</taxon>
        <taxon>Chaetothyriales</taxon>
        <taxon>Herpotrichiellaceae</taxon>
        <taxon>Fonsecaea</taxon>
    </lineage>
</organism>
<feature type="compositionally biased region" description="Polar residues" evidence="1">
    <location>
        <begin position="176"/>
        <end position="191"/>
    </location>
</feature>
<feature type="region of interest" description="Disordered" evidence="1">
    <location>
        <begin position="176"/>
        <end position="196"/>
    </location>
</feature>
<name>A0A177FC47_9EURO</name>
<evidence type="ECO:0000313" key="3">
    <source>
        <dbReference type="Proteomes" id="UP000077002"/>
    </source>
</evidence>
<comment type="caution">
    <text evidence="2">The sequence shown here is derived from an EMBL/GenBank/DDBJ whole genome shotgun (WGS) entry which is preliminary data.</text>
</comment>
<dbReference type="RefSeq" id="XP_022513796.1">
    <property type="nucleotide sequence ID" value="XM_022653820.1"/>
</dbReference>
<evidence type="ECO:0000256" key="1">
    <source>
        <dbReference type="SAM" id="MobiDB-lite"/>
    </source>
</evidence>
<dbReference type="AlphaFoldDB" id="A0A177FC47"/>
<proteinExistence type="predicted"/>
<feature type="region of interest" description="Disordered" evidence="1">
    <location>
        <begin position="1"/>
        <end position="20"/>
    </location>
</feature>
<feature type="region of interest" description="Disordered" evidence="1">
    <location>
        <begin position="209"/>
        <end position="339"/>
    </location>
</feature>
<dbReference type="GO" id="GO:0030474">
    <property type="term" value="P:spindle pole body duplication"/>
    <property type="evidence" value="ECO:0007669"/>
    <property type="project" value="TreeGrafter"/>
</dbReference>